<dbReference type="Pfam" id="PF00512">
    <property type="entry name" value="HisKA"/>
    <property type="match status" value="1"/>
</dbReference>
<protein>
    <recommendedName>
        <fullName evidence="2">histidine kinase</fullName>
        <ecNumber evidence="2">2.7.13.3</ecNumber>
    </recommendedName>
</protein>
<dbReference type="InterPro" id="IPR036890">
    <property type="entry name" value="HATPase_C_sf"/>
</dbReference>
<evidence type="ECO:0000259" key="9">
    <source>
        <dbReference type="PROSITE" id="PS50113"/>
    </source>
</evidence>
<evidence type="ECO:0000259" key="8">
    <source>
        <dbReference type="PROSITE" id="PS50112"/>
    </source>
</evidence>
<dbReference type="PANTHER" id="PTHR43711">
    <property type="entry name" value="TWO-COMPONENT HISTIDINE KINASE"/>
    <property type="match status" value="1"/>
</dbReference>
<dbReference type="SMART" id="SM00091">
    <property type="entry name" value="PAS"/>
    <property type="match status" value="3"/>
</dbReference>
<evidence type="ECO:0000313" key="10">
    <source>
        <dbReference type="EMBL" id="MFD0836063.1"/>
    </source>
</evidence>
<evidence type="ECO:0000256" key="3">
    <source>
        <dbReference type="ARBA" id="ARBA00022553"/>
    </source>
</evidence>
<feature type="domain" description="PAS" evidence="8">
    <location>
        <begin position="135"/>
        <end position="202"/>
    </location>
</feature>
<dbReference type="Proteomes" id="UP001597011">
    <property type="component" value="Unassembled WGS sequence"/>
</dbReference>
<keyword evidence="6" id="KW-0902">Two-component regulatory system</keyword>
<dbReference type="InterPro" id="IPR000014">
    <property type="entry name" value="PAS"/>
</dbReference>
<name>A0ABW3BTT3_9FLAO</name>
<dbReference type="InterPro" id="IPR003594">
    <property type="entry name" value="HATPase_dom"/>
</dbReference>
<dbReference type="Pfam" id="PF13426">
    <property type="entry name" value="PAS_9"/>
    <property type="match status" value="2"/>
</dbReference>
<feature type="domain" description="Histidine kinase" evidence="7">
    <location>
        <begin position="408"/>
        <end position="624"/>
    </location>
</feature>
<comment type="catalytic activity">
    <reaction evidence="1">
        <text>ATP + protein L-histidine = ADP + protein N-phospho-L-histidine.</text>
        <dbReference type="EC" id="2.7.13.3"/>
    </reaction>
</comment>
<keyword evidence="11" id="KW-1185">Reference proteome</keyword>
<gene>
    <name evidence="10" type="ORF">ACFQ0I_09825</name>
</gene>
<feature type="domain" description="PAS" evidence="8">
    <location>
        <begin position="5"/>
        <end position="57"/>
    </location>
</feature>
<dbReference type="InterPro" id="IPR050736">
    <property type="entry name" value="Sensor_HK_Regulatory"/>
</dbReference>
<dbReference type="SMART" id="SM00086">
    <property type="entry name" value="PAC"/>
    <property type="match status" value="2"/>
</dbReference>
<dbReference type="SUPFAM" id="SSF55785">
    <property type="entry name" value="PYP-like sensor domain (PAS domain)"/>
    <property type="match status" value="3"/>
</dbReference>
<dbReference type="InterPro" id="IPR035965">
    <property type="entry name" value="PAS-like_dom_sf"/>
</dbReference>
<dbReference type="SUPFAM" id="SSF47384">
    <property type="entry name" value="Homodimeric domain of signal transducing histidine kinase"/>
    <property type="match status" value="1"/>
</dbReference>
<dbReference type="PANTHER" id="PTHR43711:SF26">
    <property type="entry name" value="SENSOR HISTIDINE KINASE RCSC"/>
    <property type="match status" value="1"/>
</dbReference>
<dbReference type="EC" id="2.7.13.3" evidence="2"/>
<reference evidence="11" key="1">
    <citation type="journal article" date="2019" name="Int. J. Syst. Evol. Microbiol.">
        <title>The Global Catalogue of Microorganisms (GCM) 10K type strain sequencing project: providing services to taxonomists for standard genome sequencing and annotation.</title>
        <authorList>
            <consortium name="The Broad Institute Genomics Platform"/>
            <consortium name="The Broad Institute Genome Sequencing Center for Infectious Disease"/>
            <person name="Wu L."/>
            <person name="Ma J."/>
        </authorList>
    </citation>
    <scope>NUCLEOTIDE SEQUENCE [LARGE SCALE GENOMIC DNA]</scope>
    <source>
        <strain evidence="11">CCUG 60529</strain>
    </source>
</reference>
<evidence type="ECO:0000313" key="11">
    <source>
        <dbReference type="Proteomes" id="UP001597011"/>
    </source>
</evidence>
<dbReference type="NCBIfam" id="TIGR00229">
    <property type="entry name" value="sensory_box"/>
    <property type="match status" value="3"/>
</dbReference>
<evidence type="ECO:0000259" key="7">
    <source>
        <dbReference type="PROSITE" id="PS50109"/>
    </source>
</evidence>
<dbReference type="InterPro" id="IPR005467">
    <property type="entry name" value="His_kinase_dom"/>
</dbReference>
<dbReference type="Pfam" id="PF00989">
    <property type="entry name" value="PAS"/>
    <property type="match status" value="1"/>
</dbReference>
<dbReference type="InterPro" id="IPR000700">
    <property type="entry name" value="PAS-assoc_C"/>
</dbReference>
<dbReference type="SMART" id="SM00388">
    <property type="entry name" value="HisKA"/>
    <property type="match status" value="1"/>
</dbReference>
<feature type="domain" description="PAC" evidence="9">
    <location>
        <begin position="203"/>
        <end position="257"/>
    </location>
</feature>
<evidence type="ECO:0000256" key="5">
    <source>
        <dbReference type="ARBA" id="ARBA00022777"/>
    </source>
</evidence>
<dbReference type="CDD" id="cd00075">
    <property type="entry name" value="HATPase"/>
    <property type="match status" value="1"/>
</dbReference>
<dbReference type="Gene3D" id="3.30.450.20">
    <property type="entry name" value="PAS domain"/>
    <property type="match status" value="3"/>
</dbReference>
<organism evidence="10 11">
    <name type="scientific">Mariniflexile aquimaris</name>
    <dbReference type="NCBI Taxonomy" id="881009"/>
    <lineage>
        <taxon>Bacteria</taxon>
        <taxon>Pseudomonadati</taxon>
        <taxon>Bacteroidota</taxon>
        <taxon>Flavobacteriia</taxon>
        <taxon>Flavobacteriales</taxon>
        <taxon>Flavobacteriaceae</taxon>
        <taxon>Mariniflexile</taxon>
    </lineage>
</organism>
<dbReference type="EMBL" id="JBHTIB010000012">
    <property type="protein sequence ID" value="MFD0836063.1"/>
    <property type="molecule type" value="Genomic_DNA"/>
</dbReference>
<proteinExistence type="predicted"/>
<dbReference type="Gene3D" id="1.10.287.130">
    <property type="match status" value="1"/>
</dbReference>
<keyword evidence="4" id="KW-0808">Transferase</keyword>
<dbReference type="PROSITE" id="PS50113">
    <property type="entry name" value="PAC"/>
    <property type="match status" value="2"/>
</dbReference>
<dbReference type="CDD" id="cd00082">
    <property type="entry name" value="HisKA"/>
    <property type="match status" value="1"/>
</dbReference>
<evidence type="ECO:0000256" key="6">
    <source>
        <dbReference type="ARBA" id="ARBA00023012"/>
    </source>
</evidence>
<dbReference type="PROSITE" id="PS50109">
    <property type="entry name" value="HIS_KIN"/>
    <property type="match status" value="1"/>
</dbReference>
<sequence>MFKQDEEISKILLETISEAVIIFDKQLMIMEVNSSAEKIFGYSKEELISRNLSVLLPTKYHEGLNIRFEDFFKSKKKRKTKEATSIIGLKKDETLIQLEVKLIPFSIFNNNYAMALLNDISVKKAIEKKLMIKGRALESAKNGIIITDALKPDNPVIYFNAAFKNLTGYDDHEILNHNCRFLHGTDRDQEPLERIREAIKNGESCQATLRNYKKDGTLFWNDLYIMPILDDFGVVTNFIGIQNDITEKKIKEEEVQHLSTIFDKSLNEIHVFDAMTLKYINVNYGGQKNLGYTMEELVTMTPIDITPYKTEKELRAIIDVLLHGNVEKLVVETVHQRKDGSTYPVETHLQLSKLGEREVFVAIILDITERKNYTSKLEKIVKERTQQLEAALNKEIEVIQLKNKFISSLSYEFKTPLSAILTSALLLSKYNLTEQQDKRDKHVKTITDKAQLLNNILNSFLSLEKFDAGKLNYQFKNFKISEIVDEVIFNSRMLIKKGQQIKYTEKAEDLSIYQDEKVIELILSNLIHNAIKYSPENTTIFLDIEQNDDDTIFKIKDTGIGIPEKDQKNIFERYFRAENVTDTEGTGIGLNIVKSHLEKLNGTINFESKEDSGTTFTVSIPNKASS</sequence>
<dbReference type="Pfam" id="PF02518">
    <property type="entry name" value="HATPase_c"/>
    <property type="match status" value="1"/>
</dbReference>
<dbReference type="CDD" id="cd00130">
    <property type="entry name" value="PAS"/>
    <property type="match status" value="2"/>
</dbReference>
<keyword evidence="5" id="KW-0418">Kinase</keyword>
<dbReference type="InterPro" id="IPR003661">
    <property type="entry name" value="HisK_dim/P_dom"/>
</dbReference>
<evidence type="ECO:0000256" key="4">
    <source>
        <dbReference type="ARBA" id="ARBA00022679"/>
    </source>
</evidence>
<evidence type="ECO:0000256" key="1">
    <source>
        <dbReference type="ARBA" id="ARBA00000085"/>
    </source>
</evidence>
<keyword evidence="3" id="KW-0597">Phosphoprotein</keyword>
<dbReference type="RefSeq" id="WP_379941744.1">
    <property type="nucleotide sequence ID" value="NZ_JBHTIB010000012.1"/>
</dbReference>
<dbReference type="InterPro" id="IPR036097">
    <property type="entry name" value="HisK_dim/P_sf"/>
</dbReference>
<dbReference type="SUPFAM" id="SSF55874">
    <property type="entry name" value="ATPase domain of HSP90 chaperone/DNA topoisomerase II/histidine kinase"/>
    <property type="match status" value="1"/>
</dbReference>
<evidence type="ECO:0000256" key="2">
    <source>
        <dbReference type="ARBA" id="ARBA00012438"/>
    </source>
</evidence>
<feature type="domain" description="PAC" evidence="9">
    <location>
        <begin position="329"/>
        <end position="379"/>
    </location>
</feature>
<comment type="caution">
    <text evidence="10">The sequence shown here is derived from an EMBL/GenBank/DDBJ whole genome shotgun (WGS) entry which is preliminary data.</text>
</comment>
<dbReference type="Gene3D" id="3.30.565.10">
    <property type="entry name" value="Histidine kinase-like ATPase, C-terminal domain"/>
    <property type="match status" value="1"/>
</dbReference>
<accession>A0ABW3BTT3</accession>
<dbReference type="InterPro" id="IPR004358">
    <property type="entry name" value="Sig_transdc_His_kin-like_C"/>
</dbReference>
<dbReference type="InterPro" id="IPR013767">
    <property type="entry name" value="PAS_fold"/>
</dbReference>
<dbReference type="SMART" id="SM00387">
    <property type="entry name" value="HATPase_c"/>
    <property type="match status" value="1"/>
</dbReference>
<dbReference type="InterPro" id="IPR001610">
    <property type="entry name" value="PAC"/>
</dbReference>
<dbReference type="PRINTS" id="PR00344">
    <property type="entry name" value="BCTRLSENSOR"/>
</dbReference>
<dbReference type="PROSITE" id="PS50112">
    <property type="entry name" value="PAS"/>
    <property type="match status" value="2"/>
</dbReference>